<dbReference type="KEGG" id="cvn:111125314"/>
<evidence type="ECO:0000259" key="1">
    <source>
        <dbReference type="PROSITE" id="PS50209"/>
    </source>
</evidence>
<protein>
    <submittedName>
        <fullName evidence="3">Uncharacterized protein LOC111125314</fullName>
    </submittedName>
</protein>
<dbReference type="InterPro" id="IPR001315">
    <property type="entry name" value="CARD"/>
</dbReference>
<accession>A0A8B8DCH8</accession>
<dbReference type="Pfam" id="PF00619">
    <property type="entry name" value="CARD"/>
    <property type="match status" value="3"/>
</dbReference>
<keyword evidence="2" id="KW-1185">Reference proteome</keyword>
<dbReference type="InterPro" id="IPR037939">
    <property type="entry name" value="CRADD"/>
</dbReference>
<dbReference type="PANTHER" id="PTHR15034:SF5">
    <property type="entry name" value="DEATH DOMAIN-CONTAINING PROTEIN CRADD"/>
    <property type="match status" value="1"/>
</dbReference>
<name>A0A8B8DCH8_CRAVI</name>
<dbReference type="GO" id="GO:0070513">
    <property type="term" value="F:death domain binding"/>
    <property type="evidence" value="ECO:0007669"/>
    <property type="project" value="InterPro"/>
</dbReference>
<dbReference type="PROSITE" id="PS50209">
    <property type="entry name" value="CARD"/>
    <property type="match status" value="1"/>
</dbReference>
<organism evidence="2 3">
    <name type="scientific">Crassostrea virginica</name>
    <name type="common">Eastern oyster</name>
    <dbReference type="NCBI Taxonomy" id="6565"/>
    <lineage>
        <taxon>Eukaryota</taxon>
        <taxon>Metazoa</taxon>
        <taxon>Spiralia</taxon>
        <taxon>Lophotrochozoa</taxon>
        <taxon>Mollusca</taxon>
        <taxon>Bivalvia</taxon>
        <taxon>Autobranchia</taxon>
        <taxon>Pteriomorphia</taxon>
        <taxon>Ostreida</taxon>
        <taxon>Ostreoidea</taxon>
        <taxon>Ostreidae</taxon>
        <taxon>Crassostrea</taxon>
    </lineage>
</organism>
<dbReference type="PANTHER" id="PTHR15034">
    <property type="entry name" value="DEATH DOMAIN-CONTAINING PROTEIN CRADD"/>
    <property type="match status" value="1"/>
</dbReference>
<dbReference type="SUPFAM" id="SSF47986">
    <property type="entry name" value="DEATH domain"/>
    <property type="match status" value="3"/>
</dbReference>
<dbReference type="Gene3D" id="1.10.533.10">
    <property type="entry name" value="Death Domain, Fas"/>
    <property type="match status" value="3"/>
</dbReference>
<reference evidence="3" key="1">
    <citation type="submission" date="2025-08" db="UniProtKB">
        <authorList>
            <consortium name="RefSeq"/>
        </authorList>
    </citation>
    <scope>IDENTIFICATION</scope>
    <source>
        <tissue evidence="3">Whole sample</tissue>
    </source>
</reference>
<sequence length="770" mass="89925">MDLAKEDKVNSCKDIQEGYVYLKENIILYTILKDTLLTCCEIPDEKKVCYDKINSMQCGELLKMIIRKGQTQCSQFLSAMEIQHIGFYRNLQRWRQSLDSENLLLSFPYELKDHRSLFLEELEPSKTADYLFQFGVFDIDTHDEIEAVKERMQRTQLVLHHLERKFPDCMHTFVRVLKISNQGYIISEILKRTNEKSLTPQDECLICVRYNYRLIRNRLHFELTWDHLRQDGVIRKQIPQEDNSQRGKLVKEAIKFGPRGCESLLRCLEMQQKETYKHVLEVWKKRKTFDVRKERNITVLNSDLDRFGHFLVSELEPLELSDILFEEGVLTVIDHDKIEGQQSLKRRNEVLLDCLKKCPPEKLDYFAFALKQSEKESILVRMKKGESDEEPTIVPEVALKVDSRNPHFWGRSLPDDELTMLIQENDNPNSKINTVVSTVTNNLDVKIDVVRMAHMAIKDATSGSIIIHLCPLTDTAIKRFFTADGKIVQTMLEKILVSAGMPDLLQKKEEFEIAVKISKKDPSHDEKVNRSQNTYDIMRRKMRENEIHLVDELEPSQLASFLAHKHLLSPEESQEIEHRGGRIQKSKILLDKIRTSANPQLLDLFKEFLEFVGRKDLLDLVQASSKDKETHQKAEKIKKILLPNYTNVVEEIETSIIKDTLQRFVEIHDIKEEFRSFLPETGKSRHDRVHRFLTFVFKNDEYVIELEKVFQQNSLGHLLENIGREDEFESAERDDEFVSAGSNMEKSSLTLNEGVLFDCTYRIVLSNEKG</sequence>
<evidence type="ECO:0000313" key="2">
    <source>
        <dbReference type="Proteomes" id="UP000694844"/>
    </source>
</evidence>
<dbReference type="Proteomes" id="UP000694844">
    <property type="component" value="Chromosome 3"/>
</dbReference>
<dbReference type="GO" id="GO:0002020">
    <property type="term" value="F:protease binding"/>
    <property type="evidence" value="ECO:0007669"/>
    <property type="project" value="InterPro"/>
</dbReference>
<dbReference type="GeneID" id="111125314"/>
<proteinExistence type="predicted"/>
<dbReference type="AlphaFoldDB" id="A0A8B8DCH8"/>
<dbReference type="RefSeq" id="XP_022324656.1">
    <property type="nucleotide sequence ID" value="XM_022468948.1"/>
</dbReference>
<dbReference type="GO" id="GO:0042981">
    <property type="term" value="P:regulation of apoptotic process"/>
    <property type="evidence" value="ECO:0007669"/>
    <property type="project" value="InterPro"/>
</dbReference>
<gene>
    <name evidence="3" type="primary">LOC111125314</name>
</gene>
<dbReference type="CDD" id="cd01671">
    <property type="entry name" value="CARD"/>
    <property type="match status" value="2"/>
</dbReference>
<feature type="domain" description="CARD" evidence="1">
    <location>
        <begin position="534"/>
        <end position="624"/>
    </location>
</feature>
<evidence type="ECO:0000313" key="3">
    <source>
        <dbReference type="RefSeq" id="XP_022324656.1"/>
    </source>
</evidence>
<dbReference type="InterPro" id="IPR011029">
    <property type="entry name" value="DEATH-like_dom_sf"/>
</dbReference>